<proteinExistence type="predicted"/>
<protein>
    <submittedName>
        <fullName evidence="1">Uncharacterized protein</fullName>
    </submittedName>
</protein>
<reference evidence="1" key="1">
    <citation type="journal article" date="2015" name="Nature">
        <title>Complex archaea that bridge the gap between prokaryotes and eukaryotes.</title>
        <authorList>
            <person name="Spang A."/>
            <person name="Saw J.H."/>
            <person name="Jorgensen S.L."/>
            <person name="Zaremba-Niedzwiedzka K."/>
            <person name="Martijn J."/>
            <person name="Lind A.E."/>
            <person name="van Eijk R."/>
            <person name="Schleper C."/>
            <person name="Guy L."/>
            <person name="Ettema T.J."/>
        </authorList>
    </citation>
    <scope>NUCLEOTIDE SEQUENCE</scope>
</reference>
<evidence type="ECO:0000313" key="1">
    <source>
        <dbReference type="EMBL" id="KKL56387.1"/>
    </source>
</evidence>
<sequence length="90" mass="9625">MKGGSNKNVSGLLWQGDLESVTLNVLAAVARATEKYGDRPTVVLLHKDDIEGVEVKELTILDGTGMIQPGQCLVGWQDSNGMIGEENEIA</sequence>
<dbReference type="AlphaFoldDB" id="A0A0F9FZ42"/>
<name>A0A0F9FZ42_9ZZZZ</name>
<organism evidence="1">
    <name type="scientific">marine sediment metagenome</name>
    <dbReference type="NCBI Taxonomy" id="412755"/>
    <lineage>
        <taxon>unclassified sequences</taxon>
        <taxon>metagenomes</taxon>
        <taxon>ecological metagenomes</taxon>
    </lineage>
</organism>
<accession>A0A0F9FZ42</accession>
<comment type="caution">
    <text evidence="1">The sequence shown here is derived from an EMBL/GenBank/DDBJ whole genome shotgun (WGS) entry which is preliminary data.</text>
</comment>
<dbReference type="EMBL" id="LAZR01030513">
    <property type="protein sequence ID" value="KKL56387.1"/>
    <property type="molecule type" value="Genomic_DNA"/>
</dbReference>
<gene>
    <name evidence="1" type="ORF">LCGC14_2245940</name>
</gene>